<proteinExistence type="predicted"/>
<accession>X1KP21</accession>
<protein>
    <submittedName>
        <fullName evidence="2">Uncharacterized protein</fullName>
    </submittedName>
</protein>
<sequence length="52" mass="6075">MSEESGKTHKDDYKKKQRVKIQDCWVKKNPPGPLGLNRKGRRELAKRIRRGG</sequence>
<evidence type="ECO:0000256" key="1">
    <source>
        <dbReference type="SAM" id="MobiDB-lite"/>
    </source>
</evidence>
<organism evidence="2">
    <name type="scientific">marine sediment metagenome</name>
    <dbReference type="NCBI Taxonomy" id="412755"/>
    <lineage>
        <taxon>unclassified sequences</taxon>
        <taxon>metagenomes</taxon>
        <taxon>ecological metagenomes</taxon>
    </lineage>
</organism>
<dbReference type="AlphaFoldDB" id="X1KP21"/>
<reference evidence="2" key="1">
    <citation type="journal article" date="2014" name="Front. Microbiol.">
        <title>High frequency of phylogenetically diverse reductive dehalogenase-homologous genes in deep subseafloor sedimentary metagenomes.</title>
        <authorList>
            <person name="Kawai M."/>
            <person name="Futagami T."/>
            <person name="Toyoda A."/>
            <person name="Takaki Y."/>
            <person name="Nishi S."/>
            <person name="Hori S."/>
            <person name="Arai W."/>
            <person name="Tsubouchi T."/>
            <person name="Morono Y."/>
            <person name="Uchiyama I."/>
            <person name="Ito T."/>
            <person name="Fujiyama A."/>
            <person name="Inagaki F."/>
            <person name="Takami H."/>
        </authorList>
    </citation>
    <scope>NUCLEOTIDE SEQUENCE</scope>
    <source>
        <strain evidence="2">Expedition CK06-06</strain>
    </source>
</reference>
<feature type="compositionally biased region" description="Basic and acidic residues" evidence="1">
    <location>
        <begin position="1"/>
        <end position="14"/>
    </location>
</feature>
<gene>
    <name evidence="2" type="ORF">S03H2_65074</name>
</gene>
<comment type="caution">
    <text evidence="2">The sequence shown here is derived from an EMBL/GenBank/DDBJ whole genome shotgun (WGS) entry which is preliminary data.</text>
</comment>
<dbReference type="EMBL" id="BARU01042336">
    <property type="protein sequence ID" value="GAH83763.1"/>
    <property type="molecule type" value="Genomic_DNA"/>
</dbReference>
<name>X1KP21_9ZZZZ</name>
<evidence type="ECO:0000313" key="2">
    <source>
        <dbReference type="EMBL" id="GAH83763.1"/>
    </source>
</evidence>
<feature type="region of interest" description="Disordered" evidence="1">
    <location>
        <begin position="1"/>
        <end position="52"/>
    </location>
</feature>